<evidence type="ECO:0000313" key="2">
    <source>
        <dbReference type="EMBL" id="EEB08700.1"/>
    </source>
</evidence>
<dbReference type="InterPro" id="IPR011990">
    <property type="entry name" value="TPR-like_helical_dom_sf"/>
</dbReference>
<comment type="similarity">
    <text evidence="1">Belongs to the GET4 family.</text>
</comment>
<protein>
    <submittedName>
        <fullName evidence="2">ER membrane insertion protein</fullName>
    </submittedName>
</protein>
<dbReference type="PANTHER" id="PTHR12875:SF0">
    <property type="entry name" value="GOLGI TO ER TRAFFIC PROTEIN 4 HOMOLOG"/>
    <property type="match status" value="1"/>
</dbReference>
<dbReference type="EMBL" id="KE651167">
    <property type="protein sequence ID" value="EEB08700.1"/>
    <property type="molecule type" value="Genomic_DNA"/>
</dbReference>
<reference evidence="2 4" key="1">
    <citation type="journal article" date="2011" name="Science">
        <title>Comparative functional genomics of the fission yeasts.</title>
        <authorList>
            <person name="Rhind N."/>
            <person name="Chen Z."/>
            <person name="Yassour M."/>
            <person name="Thompson D.A."/>
            <person name="Haas B.J."/>
            <person name="Habib N."/>
            <person name="Wapinski I."/>
            <person name="Roy S."/>
            <person name="Lin M.F."/>
            <person name="Heiman D.I."/>
            <person name="Young S.K."/>
            <person name="Furuya K."/>
            <person name="Guo Y."/>
            <person name="Pidoux A."/>
            <person name="Chen H.M."/>
            <person name="Robbertse B."/>
            <person name="Goldberg J.M."/>
            <person name="Aoki K."/>
            <person name="Bayne E.H."/>
            <person name="Berlin A.M."/>
            <person name="Desjardins C.A."/>
            <person name="Dobbs E."/>
            <person name="Dukaj L."/>
            <person name="Fan L."/>
            <person name="FitzGerald M.G."/>
            <person name="French C."/>
            <person name="Gujja S."/>
            <person name="Hansen K."/>
            <person name="Keifenheim D."/>
            <person name="Levin J.Z."/>
            <person name="Mosher R.A."/>
            <person name="Mueller C.A."/>
            <person name="Pfiffner J."/>
            <person name="Priest M."/>
            <person name="Russ C."/>
            <person name="Smialowska A."/>
            <person name="Swoboda P."/>
            <person name="Sykes S.M."/>
            <person name="Vaughn M."/>
            <person name="Vengrova S."/>
            <person name="Yoder R."/>
            <person name="Zeng Q."/>
            <person name="Allshire R."/>
            <person name="Baulcombe D."/>
            <person name="Birren B.W."/>
            <person name="Brown W."/>
            <person name="Ekwall K."/>
            <person name="Kellis M."/>
            <person name="Leatherwood J."/>
            <person name="Levin H."/>
            <person name="Margalit H."/>
            <person name="Martienssen R."/>
            <person name="Nieduszynski C.A."/>
            <person name="Spatafora J.W."/>
            <person name="Friedman N."/>
            <person name="Dalgaard J.Z."/>
            <person name="Baumann P."/>
            <person name="Niki H."/>
            <person name="Regev A."/>
            <person name="Nusbaum C."/>
        </authorList>
    </citation>
    <scope>NUCLEOTIDE SEQUENCE [LARGE SCALE GENOMIC DNA]</scope>
    <source>
        <strain evidence="4">yFS275 / FY16936</strain>
    </source>
</reference>
<dbReference type="OrthoDB" id="10252405at2759"/>
<dbReference type="STRING" id="402676.B6K596"/>
<evidence type="ECO:0000313" key="4">
    <source>
        <dbReference type="Proteomes" id="UP000001744"/>
    </source>
</evidence>
<keyword evidence="4" id="KW-1185">Reference proteome</keyword>
<dbReference type="Proteomes" id="UP000001744">
    <property type="component" value="Unassembled WGS sequence"/>
</dbReference>
<dbReference type="VEuPathDB" id="FungiDB:SJAG_03865"/>
<dbReference type="Pfam" id="PF04190">
    <property type="entry name" value="GET4"/>
    <property type="match status" value="1"/>
</dbReference>
<name>B6K596_SCHJY</name>
<dbReference type="PANTHER" id="PTHR12875">
    <property type="entry name" value="GOLGI TO ER TRAFFIC PROTEIN 4 HOMOLOG"/>
    <property type="match status" value="1"/>
</dbReference>
<organism evidence="2 4">
    <name type="scientific">Schizosaccharomyces japonicus (strain yFS275 / FY16936)</name>
    <name type="common">Fission yeast</name>
    <dbReference type="NCBI Taxonomy" id="402676"/>
    <lineage>
        <taxon>Eukaryota</taxon>
        <taxon>Fungi</taxon>
        <taxon>Dikarya</taxon>
        <taxon>Ascomycota</taxon>
        <taxon>Taphrinomycotina</taxon>
        <taxon>Schizosaccharomycetes</taxon>
        <taxon>Schizosaccharomycetales</taxon>
        <taxon>Schizosaccharomycetaceae</taxon>
        <taxon>Schizosaccharomyces</taxon>
    </lineage>
</organism>
<accession>B6K596</accession>
<dbReference type="GeneID" id="7050503"/>
<gene>
    <name evidence="3" type="primary">get4</name>
    <name evidence="2" type="ORF">SJAG_03865</name>
</gene>
<dbReference type="HOGENOM" id="CLU_046061_0_2_1"/>
<dbReference type="InterPro" id="IPR007317">
    <property type="entry name" value="GET4"/>
</dbReference>
<dbReference type="Gene3D" id="1.25.40.10">
    <property type="entry name" value="Tetratricopeptide repeat domain"/>
    <property type="match status" value="1"/>
</dbReference>
<evidence type="ECO:0000256" key="1">
    <source>
        <dbReference type="ARBA" id="ARBA00005351"/>
    </source>
</evidence>
<dbReference type="GO" id="GO:0045048">
    <property type="term" value="P:protein insertion into ER membrane"/>
    <property type="evidence" value="ECO:0000318"/>
    <property type="project" value="GO_Central"/>
</dbReference>
<dbReference type="OMA" id="VKWSVKA"/>
<dbReference type="eggNOG" id="KOG3024">
    <property type="taxonomic scope" value="Eukaryota"/>
</dbReference>
<sequence>MSALEQKKQRIAERIKEDPYEGHQMLRTLVNRQVKNKQFDTAVELLYSGASTLFDMNETASAGDLAQYIMDTYTKAGFETTPAHKARAIEVLAMFPKEESTRKQYVHDLIAWSKKSTPSGDEDVQDAVANAFVKWEEPEKAESHFVLGNSQSPLSYGHMLYQWYTGAETKTDAGVFAGRAVINYLLAENLNGAKTALSEFSKLLSEKGQETMQKASIDDVSVSVFPNHPLVNFFWLLLVAASREAQPSFLNLKETYAEQLKAMPGWQEASEKIGEKYFHIKPAFSQGNLLSGLMNSFFGLNTSAPAGLE</sequence>
<dbReference type="GO" id="GO:0005829">
    <property type="term" value="C:cytosol"/>
    <property type="evidence" value="ECO:0000318"/>
    <property type="project" value="GO_Central"/>
</dbReference>
<dbReference type="AlphaFoldDB" id="B6K596"/>
<proteinExistence type="inferred from homology"/>
<dbReference type="JaponicusDB" id="SJAG_03865">
    <property type="gene designation" value="get4"/>
</dbReference>
<dbReference type="RefSeq" id="XP_002174993.1">
    <property type="nucleotide sequence ID" value="XM_002174957.2"/>
</dbReference>
<evidence type="ECO:0000313" key="3">
    <source>
        <dbReference type="JaponicusDB" id="SJAG_03865"/>
    </source>
</evidence>